<dbReference type="EMBL" id="UGOD01000001">
    <property type="protein sequence ID" value="STX52520.1"/>
    <property type="molecule type" value="Genomic_DNA"/>
</dbReference>
<name>A0A378JRK7_9GAMM</name>
<reference evidence="1 2" key="1">
    <citation type="submission" date="2018-06" db="EMBL/GenBank/DDBJ databases">
        <authorList>
            <consortium name="Pathogen Informatics"/>
            <person name="Doyle S."/>
        </authorList>
    </citation>
    <scope>NUCLEOTIDE SEQUENCE [LARGE SCALE GENOMIC DNA]</scope>
    <source>
        <strain evidence="1 2">NCTC13316</strain>
    </source>
</reference>
<gene>
    <name evidence="1" type="ORF">NCTC13316_02636</name>
</gene>
<evidence type="ECO:0000313" key="1">
    <source>
        <dbReference type="EMBL" id="STX52520.1"/>
    </source>
</evidence>
<dbReference type="InterPro" id="IPR049640">
    <property type="entry name" value="CBU_0585/lpg0581-like"/>
</dbReference>
<evidence type="ECO:0000313" key="2">
    <source>
        <dbReference type="Proteomes" id="UP000254794"/>
    </source>
</evidence>
<proteinExistence type="predicted"/>
<dbReference type="Proteomes" id="UP000254794">
    <property type="component" value="Unassembled WGS sequence"/>
</dbReference>
<organism evidence="1 2">
    <name type="scientific">Legionella busanensis</name>
    <dbReference type="NCBI Taxonomy" id="190655"/>
    <lineage>
        <taxon>Bacteria</taxon>
        <taxon>Pseudomonadati</taxon>
        <taxon>Pseudomonadota</taxon>
        <taxon>Gammaproteobacteria</taxon>
        <taxon>Legionellales</taxon>
        <taxon>Legionellaceae</taxon>
        <taxon>Legionella</taxon>
    </lineage>
</organism>
<dbReference type="AlphaFoldDB" id="A0A378JRK7"/>
<dbReference type="NCBIfam" id="NF041950">
    <property type="entry name" value="CBU_0585_fam"/>
    <property type="match status" value="1"/>
</dbReference>
<dbReference type="OrthoDB" id="5639082at2"/>
<protein>
    <submittedName>
        <fullName evidence="1">Uncharacterized protein</fullName>
    </submittedName>
</protein>
<dbReference type="RefSeq" id="WP_115332074.1">
    <property type="nucleotide sequence ID" value="NZ_CAAAHP010000006.1"/>
</dbReference>
<keyword evidence="2" id="KW-1185">Reference proteome</keyword>
<accession>A0A378JRK7</accession>
<sequence length="61" mass="7342">MSSNDIDKAYISPYDKFFYEFDEEHQKSASQKIEVKKHERIAKLRDNAETDPSQNEIWENF</sequence>